<organism evidence="1 2">
    <name type="scientific">Neobacillus thermocopriae</name>
    <dbReference type="NCBI Taxonomy" id="1215031"/>
    <lineage>
        <taxon>Bacteria</taxon>
        <taxon>Bacillati</taxon>
        <taxon>Bacillota</taxon>
        <taxon>Bacilli</taxon>
        <taxon>Bacillales</taxon>
        <taxon>Bacillaceae</taxon>
        <taxon>Neobacillus</taxon>
    </lineage>
</organism>
<gene>
    <name evidence="1" type="ORF">G4Z05_10785</name>
</gene>
<dbReference type="InterPro" id="IPR024064">
    <property type="entry name" value="FdhE-like_sf"/>
</dbReference>
<keyword evidence="2" id="KW-1185">Reference proteome</keyword>
<dbReference type="EMBL" id="JAAIUV010000016">
    <property type="protein sequence ID" value="NEX79348.1"/>
    <property type="molecule type" value="Genomic_DNA"/>
</dbReference>
<dbReference type="AlphaFoldDB" id="A0A6B3TRY5"/>
<proteinExistence type="predicted"/>
<name>A0A6B3TRY5_9BACI</name>
<dbReference type="Proteomes" id="UP000481621">
    <property type="component" value="Unassembled WGS sequence"/>
</dbReference>
<comment type="caution">
    <text evidence="1">The sequence shown here is derived from an EMBL/GenBank/DDBJ whole genome shotgun (WGS) entry which is preliminary data.</text>
</comment>
<evidence type="ECO:0000313" key="2">
    <source>
        <dbReference type="Proteomes" id="UP000481621"/>
    </source>
</evidence>
<evidence type="ECO:0000313" key="1">
    <source>
        <dbReference type="EMBL" id="NEX79348.1"/>
    </source>
</evidence>
<dbReference type="RefSeq" id="WP_163251940.1">
    <property type="nucleotide sequence ID" value="NZ_JAAIUV010000016.1"/>
</dbReference>
<sequence>MSSALCPKCGKDVVNKLHLVPVHLQNKDQVVQLLTCGSCHTIIGIYDAETAKTVDRIFLKL</sequence>
<accession>A0A6B3TRY5</accession>
<dbReference type="Gene3D" id="3.90.1670.10">
    <property type="entry name" value="FdhE-like domain"/>
    <property type="match status" value="1"/>
</dbReference>
<reference evidence="1" key="1">
    <citation type="submission" date="2020-02" db="EMBL/GenBank/DDBJ databases">
        <title>Bacillus sedimentmangrovi sp. nov., isolated from sediment of the mangrove ecosystem.</title>
        <authorList>
            <person name="Liu G."/>
        </authorList>
    </citation>
    <scope>NUCLEOTIDE SEQUENCE [LARGE SCALE GENOMIC DNA]</scope>
    <source>
        <strain evidence="1">SgZ-7</strain>
    </source>
</reference>
<protein>
    <submittedName>
        <fullName evidence="1">Uncharacterized protein</fullName>
    </submittedName>
</protein>